<name>A0A0F9I5D2_9ZZZZ</name>
<gene>
    <name evidence="1" type="ORF">LCGC14_1701800</name>
</gene>
<accession>A0A0F9I5D2</accession>
<dbReference type="AlphaFoldDB" id="A0A0F9I5D2"/>
<proteinExistence type="predicted"/>
<reference evidence="1" key="1">
    <citation type="journal article" date="2015" name="Nature">
        <title>Complex archaea that bridge the gap between prokaryotes and eukaryotes.</title>
        <authorList>
            <person name="Spang A."/>
            <person name="Saw J.H."/>
            <person name="Jorgensen S.L."/>
            <person name="Zaremba-Niedzwiedzka K."/>
            <person name="Martijn J."/>
            <person name="Lind A.E."/>
            <person name="van Eijk R."/>
            <person name="Schleper C."/>
            <person name="Guy L."/>
            <person name="Ettema T.J."/>
        </authorList>
    </citation>
    <scope>NUCLEOTIDE SEQUENCE</scope>
</reference>
<sequence length="72" mass="8047">MNMASHRDKPLIDAVAAALKPLQHAIAEAVNAGLYPKLVAKTRCDIAHGNEIRLTDEFYIVVKRYQRVSNDD</sequence>
<organism evidence="1">
    <name type="scientific">marine sediment metagenome</name>
    <dbReference type="NCBI Taxonomy" id="412755"/>
    <lineage>
        <taxon>unclassified sequences</taxon>
        <taxon>metagenomes</taxon>
        <taxon>ecological metagenomes</taxon>
    </lineage>
</organism>
<protein>
    <submittedName>
        <fullName evidence="1">Uncharacterized protein</fullName>
    </submittedName>
</protein>
<comment type="caution">
    <text evidence="1">The sequence shown here is derived from an EMBL/GenBank/DDBJ whole genome shotgun (WGS) entry which is preliminary data.</text>
</comment>
<evidence type="ECO:0000313" key="1">
    <source>
        <dbReference type="EMBL" id="KKM14874.1"/>
    </source>
</evidence>
<dbReference type="EMBL" id="LAZR01015047">
    <property type="protein sequence ID" value="KKM14874.1"/>
    <property type="molecule type" value="Genomic_DNA"/>
</dbReference>